<evidence type="ECO:0000313" key="8">
    <source>
        <dbReference type="Proteomes" id="UP000604046"/>
    </source>
</evidence>
<feature type="transmembrane region" description="Helical" evidence="5">
    <location>
        <begin position="7"/>
        <end position="27"/>
    </location>
</feature>
<keyword evidence="4 5" id="KW-0472">Membrane</keyword>
<organism evidence="7 8">
    <name type="scientific">Symbiodinium natans</name>
    <dbReference type="NCBI Taxonomy" id="878477"/>
    <lineage>
        <taxon>Eukaryota</taxon>
        <taxon>Sar</taxon>
        <taxon>Alveolata</taxon>
        <taxon>Dinophyceae</taxon>
        <taxon>Suessiales</taxon>
        <taxon>Symbiodiniaceae</taxon>
        <taxon>Symbiodinium</taxon>
    </lineage>
</organism>
<proteinExistence type="predicted"/>
<feature type="domain" description="EamA" evidence="6">
    <location>
        <begin position="342"/>
        <end position="472"/>
    </location>
</feature>
<keyword evidence="8" id="KW-1185">Reference proteome</keyword>
<protein>
    <recommendedName>
        <fullName evidence="6">EamA domain-containing protein</fullName>
    </recommendedName>
</protein>
<dbReference type="EMBL" id="CAJNDS010002446">
    <property type="protein sequence ID" value="CAE7478893.1"/>
    <property type="molecule type" value="Genomic_DNA"/>
</dbReference>
<dbReference type="PANTHER" id="PTHR22911:SF6">
    <property type="entry name" value="SOLUTE CARRIER FAMILY 35 MEMBER G1"/>
    <property type="match status" value="1"/>
</dbReference>
<dbReference type="InterPro" id="IPR037185">
    <property type="entry name" value="EmrE-like"/>
</dbReference>
<feature type="transmembrane region" description="Helical" evidence="5">
    <location>
        <begin position="558"/>
        <end position="576"/>
    </location>
</feature>
<feature type="transmembrane region" description="Helical" evidence="5">
    <location>
        <begin position="47"/>
        <end position="67"/>
    </location>
</feature>
<feature type="transmembrane region" description="Helical" evidence="5">
    <location>
        <begin position="344"/>
        <end position="367"/>
    </location>
</feature>
<feature type="transmembrane region" description="Helical" evidence="5">
    <location>
        <begin position="373"/>
        <end position="391"/>
    </location>
</feature>
<feature type="transmembrane region" description="Helical" evidence="5">
    <location>
        <begin position="109"/>
        <end position="127"/>
    </location>
</feature>
<evidence type="ECO:0000256" key="4">
    <source>
        <dbReference type="ARBA" id="ARBA00023136"/>
    </source>
</evidence>
<feature type="transmembrane region" description="Helical" evidence="5">
    <location>
        <begin position="403"/>
        <end position="422"/>
    </location>
</feature>
<keyword evidence="3 5" id="KW-1133">Transmembrane helix</keyword>
<dbReference type="Gene3D" id="1.10.3730.20">
    <property type="match status" value="1"/>
</dbReference>
<feature type="transmembrane region" description="Helical" evidence="5">
    <location>
        <begin position="170"/>
        <end position="189"/>
    </location>
</feature>
<dbReference type="AlphaFoldDB" id="A0A812SIN7"/>
<dbReference type="InterPro" id="IPR000620">
    <property type="entry name" value="EamA_dom"/>
</dbReference>
<dbReference type="Proteomes" id="UP000604046">
    <property type="component" value="Unassembled WGS sequence"/>
</dbReference>
<evidence type="ECO:0000256" key="1">
    <source>
        <dbReference type="ARBA" id="ARBA00004141"/>
    </source>
</evidence>
<feature type="domain" description="EamA" evidence="6">
    <location>
        <begin position="9"/>
        <end position="149"/>
    </location>
</feature>
<accession>A0A812SIN7</accession>
<name>A0A812SIN7_9DINO</name>
<evidence type="ECO:0000256" key="3">
    <source>
        <dbReference type="ARBA" id="ARBA00022989"/>
    </source>
</evidence>
<comment type="subcellular location">
    <subcellularLocation>
        <location evidence="1">Membrane</location>
        <topology evidence="1">Multi-pass membrane protein</topology>
    </subcellularLocation>
</comment>
<dbReference type="PANTHER" id="PTHR22911">
    <property type="entry name" value="ACYL-MALONYL CONDENSING ENZYME-RELATED"/>
    <property type="match status" value="1"/>
</dbReference>
<feature type="transmembrane region" description="Helical" evidence="5">
    <location>
        <begin position="434"/>
        <end position="454"/>
    </location>
</feature>
<dbReference type="GO" id="GO:0016020">
    <property type="term" value="C:membrane"/>
    <property type="evidence" value="ECO:0007669"/>
    <property type="project" value="UniProtKB-SubCell"/>
</dbReference>
<feature type="transmembrane region" description="Helical" evidence="5">
    <location>
        <begin position="139"/>
        <end position="158"/>
    </location>
</feature>
<reference evidence="7" key="1">
    <citation type="submission" date="2021-02" db="EMBL/GenBank/DDBJ databases">
        <authorList>
            <person name="Dougan E. K."/>
            <person name="Rhodes N."/>
            <person name="Thang M."/>
            <person name="Chan C."/>
        </authorList>
    </citation>
    <scope>NUCLEOTIDE SEQUENCE</scope>
</reference>
<sequence>MEEKWGPVIGLLAMLGGSFCFSLMALVAAELGSGRASPHKFAPFELVFWRSLFMLAITMSSTLSKGLNPLGPACARTRGILVIRGLCGVAFMATYYYSLAVLPMSDAVVLTYTSPMLTALAATLFLGETWHSLDFFGSGLCLAGVMMISKPPALFHLLGLQDEHVDLPPLGLAAASCAAVSATCVYVIIRVLKDKDVHSLVFVNYLAMAAVVTAPVMGLGPFKETWAVPSSWALVLLVALATLASVGETMMAFGLKVETAAKATSMNYLQVVFAFIFQRTLLHESSSDFQSKMGALLISLWGIVALAKEAAAQASAPNGPGRGLEPLLDDGKDKTKPMTLSPGLLAMIVGAFFFSLMALLVKLLSGFGTYELVFWRSVFMFVGTMSMLAVKRINPLGPPGSRVLLWVRAAAGFGFMSGYYYAIQHLALSDAVVITYTSPVITAIAAALLLGEALRFQLNFLIRASLSSTYLIDLDSPCPSLSSSDALAWGPLDALGSILCMAGVVLISKPSFVMTLFGAKPKPVALDGLLGAAIAAVMSSVVYLLVRVLKGVHPMVFVNYFAAAGIVLGPILSIAAGETWSWHTQRDWPLLVLLAVFSIIGQALMNLGLTLETAAKATAMNYSQVVFAFVFQTTLLHEPTDPLSIAGSVMIATWGVIALVKDSLQSKPPPMEKNQVNEATNLDMILDRRKSFELEHRDSEFDAH</sequence>
<feature type="transmembrane region" description="Helical" evidence="5">
    <location>
        <begin position="486"/>
        <end position="508"/>
    </location>
</feature>
<keyword evidence="2 5" id="KW-0812">Transmembrane</keyword>
<feature type="transmembrane region" description="Helical" evidence="5">
    <location>
        <begin position="588"/>
        <end position="607"/>
    </location>
</feature>
<feature type="transmembrane region" description="Helical" evidence="5">
    <location>
        <begin position="226"/>
        <end position="247"/>
    </location>
</feature>
<feature type="transmembrane region" description="Helical" evidence="5">
    <location>
        <begin position="528"/>
        <end position="546"/>
    </location>
</feature>
<feature type="transmembrane region" description="Helical" evidence="5">
    <location>
        <begin position="79"/>
        <end position="97"/>
    </location>
</feature>
<dbReference type="Pfam" id="PF00892">
    <property type="entry name" value="EamA"/>
    <property type="match status" value="3"/>
</dbReference>
<feature type="domain" description="EamA" evidence="6">
    <location>
        <begin position="528"/>
        <end position="652"/>
    </location>
</feature>
<feature type="transmembrane region" description="Helical" evidence="5">
    <location>
        <begin position="201"/>
        <end position="220"/>
    </location>
</feature>
<evidence type="ECO:0000256" key="5">
    <source>
        <dbReference type="SAM" id="Phobius"/>
    </source>
</evidence>
<dbReference type="OrthoDB" id="433734at2759"/>
<evidence type="ECO:0000259" key="6">
    <source>
        <dbReference type="Pfam" id="PF00892"/>
    </source>
</evidence>
<gene>
    <name evidence="7" type="ORF">SNAT2548_LOCUS26897</name>
</gene>
<evidence type="ECO:0000256" key="2">
    <source>
        <dbReference type="ARBA" id="ARBA00022692"/>
    </source>
</evidence>
<evidence type="ECO:0000313" key="7">
    <source>
        <dbReference type="EMBL" id="CAE7478893.1"/>
    </source>
</evidence>
<comment type="caution">
    <text evidence="7">The sequence shown here is derived from an EMBL/GenBank/DDBJ whole genome shotgun (WGS) entry which is preliminary data.</text>
</comment>
<dbReference type="SUPFAM" id="SSF103481">
    <property type="entry name" value="Multidrug resistance efflux transporter EmrE"/>
    <property type="match status" value="3"/>
</dbReference>